<evidence type="ECO:0000256" key="1">
    <source>
        <dbReference type="SAM" id="Phobius"/>
    </source>
</evidence>
<sequence>MLKTLRGILGLQHCRYCKSEFKWKELYQYLWGALYKPFRCTACAKEHFVTIPGRLTNTALTIFPMLIFAQFLSPFKHFLLSIGVGIILGLIGSLISPYLVSLEVDDE</sequence>
<dbReference type="OrthoDB" id="2970506at2"/>
<protein>
    <submittedName>
        <fullName evidence="2">Uncharacterized protein</fullName>
    </submittedName>
</protein>
<keyword evidence="1" id="KW-1133">Transmembrane helix</keyword>
<dbReference type="InterPro" id="IPR026369">
    <property type="entry name" value="CxxC_20_CxxC"/>
</dbReference>
<comment type="caution">
    <text evidence="2">The sequence shown here is derived from an EMBL/GenBank/DDBJ whole genome shotgun (WGS) entry which is preliminary data.</text>
</comment>
<gene>
    <name evidence="2" type="ORF">D3H55_21205</name>
</gene>
<reference evidence="2 3" key="1">
    <citation type="submission" date="2018-09" db="EMBL/GenBank/DDBJ databases">
        <title>Bacillus saliacetes sp. nov., isolated from Thai shrimp paste (Ka-pi).</title>
        <authorList>
            <person name="Daroonpunt R."/>
            <person name="Tanasupawat S."/>
            <person name="Yiamsombut S."/>
        </authorList>
    </citation>
    <scope>NUCLEOTIDE SEQUENCE [LARGE SCALE GENOMIC DNA]</scope>
    <source>
        <strain evidence="2 3">SKP7-4</strain>
    </source>
</reference>
<name>A0A3A1QPD7_9BACI</name>
<dbReference type="NCBIfam" id="TIGR04104">
    <property type="entry name" value="cxxc_20_cxxc"/>
    <property type="match status" value="1"/>
</dbReference>
<evidence type="ECO:0000313" key="3">
    <source>
        <dbReference type="Proteomes" id="UP000265801"/>
    </source>
</evidence>
<accession>A0A3A1QPD7</accession>
<dbReference type="Proteomes" id="UP000265801">
    <property type="component" value="Unassembled WGS sequence"/>
</dbReference>
<dbReference type="AlphaFoldDB" id="A0A3A1QPD7"/>
<keyword evidence="1" id="KW-0812">Transmembrane</keyword>
<proteinExistence type="predicted"/>
<keyword evidence="3" id="KW-1185">Reference proteome</keyword>
<feature type="transmembrane region" description="Helical" evidence="1">
    <location>
        <begin position="78"/>
        <end position="100"/>
    </location>
</feature>
<keyword evidence="1" id="KW-0472">Membrane</keyword>
<organism evidence="2 3">
    <name type="scientific">Bacillus salacetis</name>
    <dbReference type="NCBI Taxonomy" id="2315464"/>
    <lineage>
        <taxon>Bacteria</taxon>
        <taxon>Bacillati</taxon>
        <taxon>Bacillota</taxon>
        <taxon>Bacilli</taxon>
        <taxon>Bacillales</taxon>
        <taxon>Bacillaceae</taxon>
        <taxon>Bacillus</taxon>
    </lineage>
</organism>
<evidence type="ECO:0000313" key="2">
    <source>
        <dbReference type="EMBL" id="RIW28694.1"/>
    </source>
</evidence>
<dbReference type="EMBL" id="QXIR01000041">
    <property type="protein sequence ID" value="RIW28694.1"/>
    <property type="molecule type" value="Genomic_DNA"/>
</dbReference>